<dbReference type="InterPro" id="IPR006091">
    <property type="entry name" value="Acyl-CoA_Oxase/DH_mid-dom"/>
</dbReference>
<dbReference type="AlphaFoldDB" id="A0A0G1NQG2"/>
<dbReference type="Gene3D" id="2.40.110.10">
    <property type="entry name" value="Butyryl-CoA Dehydrogenase, subunit A, domain 2"/>
    <property type="match status" value="1"/>
</dbReference>
<keyword evidence="4 8" id="KW-0274">FAD</keyword>
<dbReference type="Pfam" id="PF21343">
    <property type="entry name" value="ACAD9-ACADV_C"/>
    <property type="match status" value="1"/>
</dbReference>
<comment type="similarity">
    <text evidence="2 8">Belongs to the acyl-CoA dehydrogenase family.</text>
</comment>
<protein>
    <submittedName>
        <fullName evidence="13">Acyl-CoA dehydrogenase domain protein</fullName>
    </submittedName>
</protein>
<comment type="caution">
    <text evidence="13">The sequence shown here is derived from an EMBL/GenBank/DDBJ whole genome shotgun (WGS) entry which is preliminary data.</text>
</comment>
<feature type="domain" description="Acyl-CoA dehydrogenase/oxidase N-terminal" evidence="11">
    <location>
        <begin position="66"/>
        <end position="168"/>
    </location>
</feature>
<dbReference type="InterPro" id="IPR037069">
    <property type="entry name" value="AcylCoA_DH/ox_N_sf"/>
</dbReference>
<feature type="domain" description="Acyl-CoA dehydrogenase/oxidase C-terminal" evidence="9">
    <location>
        <begin position="287"/>
        <end position="446"/>
    </location>
</feature>
<organism evidence="13 14">
    <name type="scientific">Candidatus Azambacteria bacterium GW2011_GWC1_46_13</name>
    <dbReference type="NCBI Taxonomy" id="1618619"/>
    <lineage>
        <taxon>Bacteria</taxon>
        <taxon>Candidatus Azamiibacteriota</taxon>
    </lineage>
</organism>
<dbReference type="PANTHER" id="PTHR43884">
    <property type="entry name" value="ACYL-COA DEHYDROGENASE"/>
    <property type="match status" value="1"/>
</dbReference>
<evidence type="ECO:0000313" key="13">
    <source>
        <dbReference type="EMBL" id="KKU22904.1"/>
    </source>
</evidence>
<dbReference type="InterPro" id="IPR036250">
    <property type="entry name" value="AcylCo_DH-like_C"/>
</dbReference>
<dbReference type="EMBL" id="LCLU01000002">
    <property type="protein sequence ID" value="KKU22904.1"/>
    <property type="molecule type" value="Genomic_DNA"/>
</dbReference>
<reference evidence="13 14" key="1">
    <citation type="journal article" date="2015" name="Nature">
        <title>rRNA introns, odd ribosomes, and small enigmatic genomes across a large radiation of phyla.</title>
        <authorList>
            <person name="Brown C.T."/>
            <person name="Hug L.A."/>
            <person name="Thomas B.C."/>
            <person name="Sharon I."/>
            <person name="Castelle C.J."/>
            <person name="Singh A."/>
            <person name="Wilkins M.J."/>
            <person name="Williams K.H."/>
            <person name="Banfield J.F."/>
        </authorList>
    </citation>
    <scope>NUCLEOTIDE SEQUENCE [LARGE SCALE GENOMIC DNA]</scope>
</reference>
<keyword evidence="5" id="KW-0809">Transit peptide</keyword>
<sequence>MAKIKDKGLPAQAGKETMEIVEDARQKEWAGKSFVRNLFLGDFSADLIYPFPTQDKEDKNFGDKYLEALEKFLRANLDADEVDRTGELPQEVIKGLIRLNCFKLKIPKEYGGIGISQFNYGRIKEMIASHCASTAIWVSAHQSIGVPNPLKLFGTEEQKKKYLTRLAHEGLISGFALTEPGVGSDPASMTTTATLTEDGKHYLINGEKLWCSNGNVADVLIVVARTPDKIVNGKAKKQITCFIVETKTPGFEVAYRCDFLGCRGIINGILRFKDVKVPAENILSNPGDGLKIALTTLNTGRLTLAGGCIGAAKQCLNIARRGATERVQWGGPIGKHDAIAGKLAEMAAYVFAMESVWEYSSLLADSTNRDFRLEAAITKLFCSEATWKIADEALQIRGGRGYEKAQSLRGRGEKAYPIERILREVRINRIIEGTSEIMHLFIAREALDFHMKTLVPIADPAASVGLKTKAALAAAVKYAIWYPKLYRPARPFKDYGFVSGKMSAHMRFVEKTGKRLARMIFRLMLRYQQGLEKKQQLISRVVDIGVELFAMAATCSRAETMLVIKRRNYEKSVELADLFCKGARKRIERSFEDIAENNDRQSYKVAQGVLEGEYYFLEDGIVKNEGK</sequence>
<dbReference type="Gene3D" id="1.10.540.10">
    <property type="entry name" value="Acyl-CoA dehydrogenase/oxidase, N-terminal domain"/>
    <property type="match status" value="1"/>
</dbReference>
<evidence type="ECO:0000313" key="14">
    <source>
        <dbReference type="Proteomes" id="UP000034569"/>
    </source>
</evidence>
<dbReference type="InterPro" id="IPR009075">
    <property type="entry name" value="AcylCo_DH/oxidase_C"/>
</dbReference>
<dbReference type="InterPro" id="IPR013786">
    <property type="entry name" value="AcylCoA_DH/ox_N"/>
</dbReference>
<evidence type="ECO:0000259" key="12">
    <source>
        <dbReference type="Pfam" id="PF21343"/>
    </source>
</evidence>
<feature type="domain" description="Acyl-CoA oxidase/dehydrogenase middle" evidence="10">
    <location>
        <begin position="174"/>
        <end position="275"/>
    </location>
</feature>
<comment type="catalytic activity">
    <reaction evidence="7">
        <text>a 2,3-saturated acyl-CoA + A = a 2,3-dehydroacyl-CoA + AH2</text>
        <dbReference type="Rhea" id="RHEA:48608"/>
        <dbReference type="ChEBI" id="CHEBI:13193"/>
        <dbReference type="ChEBI" id="CHEBI:17499"/>
        <dbReference type="ChEBI" id="CHEBI:60015"/>
        <dbReference type="ChEBI" id="CHEBI:65111"/>
    </reaction>
</comment>
<dbReference type="FunFam" id="2.40.110.10:FF:000002">
    <property type="entry name" value="Acyl-CoA dehydrogenase fadE12"/>
    <property type="match status" value="1"/>
</dbReference>
<dbReference type="Gene3D" id="1.20.140.10">
    <property type="entry name" value="Butyryl-CoA Dehydrogenase, subunit A, domain 3"/>
    <property type="match status" value="2"/>
</dbReference>
<evidence type="ECO:0000256" key="1">
    <source>
        <dbReference type="ARBA" id="ARBA00001974"/>
    </source>
</evidence>
<dbReference type="PATRIC" id="fig|1618619.3.peg.50"/>
<evidence type="ECO:0000256" key="2">
    <source>
        <dbReference type="ARBA" id="ARBA00009347"/>
    </source>
</evidence>
<name>A0A0G1NQG2_9BACT</name>
<dbReference type="InterPro" id="IPR049448">
    <property type="entry name" value="ACAD9/ACADV-like_C"/>
</dbReference>
<dbReference type="Proteomes" id="UP000034569">
    <property type="component" value="Unassembled WGS sequence"/>
</dbReference>
<dbReference type="GO" id="GO:0003995">
    <property type="term" value="F:acyl-CoA dehydrogenase activity"/>
    <property type="evidence" value="ECO:0007669"/>
    <property type="project" value="TreeGrafter"/>
</dbReference>
<keyword evidence="6 8" id="KW-0560">Oxidoreductase</keyword>
<evidence type="ECO:0000256" key="3">
    <source>
        <dbReference type="ARBA" id="ARBA00022630"/>
    </source>
</evidence>
<evidence type="ECO:0000256" key="7">
    <source>
        <dbReference type="ARBA" id="ARBA00052546"/>
    </source>
</evidence>
<dbReference type="Pfam" id="PF02771">
    <property type="entry name" value="Acyl-CoA_dh_N"/>
    <property type="match status" value="1"/>
</dbReference>
<dbReference type="PANTHER" id="PTHR43884:SF9">
    <property type="entry name" value="COMPLEX I ASSEMBLY FACTOR ACAD9, MITOCHONDRIAL"/>
    <property type="match status" value="1"/>
</dbReference>
<dbReference type="SUPFAM" id="SSF47203">
    <property type="entry name" value="Acyl-CoA dehydrogenase C-terminal domain-like"/>
    <property type="match status" value="1"/>
</dbReference>
<accession>A0A0G1NQG2</accession>
<evidence type="ECO:0000256" key="8">
    <source>
        <dbReference type="RuleBase" id="RU362125"/>
    </source>
</evidence>
<evidence type="ECO:0000256" key="4">
    <source>
        <dbReference type="ARBA" id="ARBA00022827"/>
    </source>
</evidence>
<dbReference type="FunFam" id="1.10.540.10:FF:000001">
    <property type="entry name" value="Very long-chain-specific acyl-CoA dehydrogenase, mitochondrial"/>
    <property type="match status" value="1"/>
</dbReference>
<dbReference type="FunFam" id="1.20.140.10:FF:000019">
    <property type="entry name" value="Acyl-CoA dehydrogenase"/>
    <property type="match status" value="1"/>
</dbReference>
<evidence type="ECO:0000259" key="10">
    <source>
        <dbReference type="Pfam" id="PF02770"/>
    </source>
</evidence>
<evidence type="ECO:0000259" key="11">
    <source>
        <dbReference type="Pfam" id="PF02771"/>
    </source>
</evidence>
<feature type="domain" description="ACAD9/ACADV-like C-terminal" evidence="12">
    <location>
        <begin position="508"/>
        <end position="606"/>
    </location>
</feature>
<dbReference type="InterPro" id="IPR009100">
    <property type="entry name" value="AcylCoA_DH/oxidase_NM_dom_sf"/>
</dbReference>
<comment type="cofactor">
    <cofactor evidence="1 8">
        <name>FAD</name>
        <dbReference type="ChEBI" id="CHEBI:57692"/>
    </cofactor>
</comment>
<dbReference type="Pfam" id="PF02770">
    <property type="entry name" value="Acyl-CoA_dh_M"/>
    <property type="match status" value="1"/>
</dbReference>
<dbReference type="Pfam" id="PF00441">
    <property type="entry name" value="Acyl-CoA_dh_1"/>
    <property type="match status" value="1"/>
</dbReference>
<gene>
    <name evidence="13" type="ORF">UX33_C0002G0002</name>
</gene>
<evidence type="ECO:0000256" key="5">
    <source>
        <dbReference type="ARBA" id="ARBA00022946"/>
    </source>
</evidence>
<dbReference type="InterPro" id="IPR046373">
    <property type="entry name" value="Acyl-CoA_Oxase/DH_mid-dom_sf"/>
</dbReference>
<dbReference type="GO" id="GO:0050660">
    <property type="term" value="F:flavin adenine dinucleotide binding"/>
    <property type="evidence" value="ECO:0007669"/>
    <property type="project" value="InterPro"/>
</dbReference>
<evidence type="ECO:0000256" key="6">
    <source>
        <dbReference type="ARBA" id="ARBA00023002"/>
    </source>
</evidence>
<dbReference type="SUPFAM" id="SSF56645">
    <property type="entry name" value="Acyl-CoA dehydrogenase NM domain-like"/>
    <property type="match status" value="1"/>
</dbReference>
<keyword evidence="3 8" id="KW-0285">Flavoprotein</keyword>
<evidence type="ECO:0000259" key="9">
    <source>
        <dbReference type="Pfam" id="PF00441"/>
    </source>
</evidence>
<dbReference type="GO" id="GO:0006631">
    <property type="term" value="P:fatty acid metabolic process"/>
    <property type="evidence" value="ECO:0007669"/>
    <property type="project" value="UniProtKB-ARBA"/>
</dbReference>
<proteinExistence type="inferred from homology"/>